<dbReference type="EMBL" id="HBES01000553">
    <property type="protein sequence ID" value="CAD8555258.1"/>
    <property type="molecule type" value="Transcribed_RNA"/>
</dbReference>
<dbReference type="GO" id="GO:0140021">
    <property type="term" value="P:mitochondrial ADP transmembrane transport"/>
    <property type="evidence" value="ECO:0007669"/>
    <property type="project" value="InterPro"/>
</dbReference>
<evidence type="ECO:0000256" key="2">
    <source>
        <dbReference type="ARBA" id="ARBA00006375"/>
    </source>
</evidence>
<dbReference type="InterPro" id="IPR018108">
    <property type="entry name" value="MCP_transmembrane"/>
</dbReference>
<comment type="function">
    <text evidence="13">ADP:ATP antiporter that mediates import of ADP into the mitochondrial matrix for ATP synthesis, and export of ATP out to fuel the cell. Cycles between the cytoplasmic-open state (c-state) and the matrix-open state (m-state): operates by the alternating access mechanism with a single substrate-binding site intermittently exposed to either the cytosolic (c-state) or matrix (m-state) side of the inner mitochondrial membrane.</text>
</comment>
<dbReference type="InterPro" id="IPR023395">
    <property type="entry name" value="MCP_dom_sf"/>
</dbReference>
<feature type="repeat" description="Solcar" evidence="14">
    <location>
        <begin position="7"/>
        <end position="101"/>
    </location>
</feature>
<evidence type="ECO:0000256" key="12">
    <source>
        <dbReference type="ARBA" id="ARBA00024143"/>
    </source>
</evidence>
<keyword evidence="5" id="KW-0050">Antiport</keyword>
<comment type="function">
    <text evidence="16">Catalyzes the exchange of ADP and ATP across the membrane.</text>
</comment>
<comment type="catalytic activity">
    <reaction evidence="12">
        <text>ADP(in) + ATP(out) = ADP(out) + ATP(in)</text>
        <dbReference type="Rhea" id="RHEA:34999"/>
        <dbReference type="ChEBI" id="CHEBI:30616"/>
        <dbReference type="ChEBI" id="CHEBI:456216"/>
    </reaction>
    <physiologicalReaction direction="left-to-right" evidence="12">
        <dbReference type="Rhea" id="RHEA:35000"/>
    </physiologicalReaction>
</comment>
<evidence type="ECO:0000256" key="16">
    <source>
        <dbReference type="RuleBase" id="RU368008"/>
    </source>
</evidence>
<evidence type="ECO:0000256" key="3">
    <source>
        <dbReference type="ARBA" id="ARBA00011245"/>
    </source>
</evidence>
<protein>
    <recommendedName>
        <fullName evidence="16">ADP/ATP translocase</fullName>
    </recommendedName>
    <alternativeName>
        <fullName evidence="16">ADP,ATP carrier protein</fullName>
    </alternativeName>
</protein>
<dbReference type="InterPro" id="IPR002113">
    <property type="entry name" value="ADT_euk_type"/>
</dbReference>
<dbReference type="Gene3D" id="1.50.40.10">
    <property type="entry name" value="Mitochondrial carrier domain"/>
    <property type="match status" value="1"/>
</dbReference>
<dbReference type="AlphaFoldDB" id="A0A7S0JL95"/>
<evidence type="ECO:0000256" key="14">
    <source>
        <dbReference type="PROSITE-ProRule" id="PRU00282"/>
    </source>
</evidence>
<reference evidence="17" key="1">
    <citation type="submission" date="2021-01" db="EMBL/GenBank/DDBJ databases">
        <authorList>
            <person name="Corre E."/>
            <person name="Pelletier E."/>
            <person name="Niang G."/>
            <person name="Scheremetjew M."/>
            <person name="Finn R."/>
            <person name="Kale V."/>
            <person name="Holt S."/>
            <person name="Cochrane G."/>
            <person name="Meng A."/>
            <person name="Brown T."/>
            <person name="Cohen L."/>
        </authorList>
    </citation>
    <scope>NUCLEOTIDE SEQUENCE</scope>
</reference>
<evidence type="ECO:0000256" key="1">
    <source>
        <dbReference type="ARBA" id="ARBA00004448"/>
    </source>
</evidence>
<name>A0A7S0JL95_9EUKA</name>
<dbReference type="Pfam" id="PF00153">
    <property type="entry name" value="Mito_carr"/>
    <property type="match status" value="3"/>
</dbReference>
<evidence type="ECO:0000256" key="4">
    <source>
        <dbReference type="ARBA" id="ARBA00022448"/>
    </source>
</evidence>
<accession>A0A7S0JL95</accession>
<proteinExistence type="inferred from homology"/>
<comment type="subunit">
    <text evidence="3 16">Monomer.</text>
</comment>
<evidence type="ECO:0000256" key="9">
    <source>
        <dbReference type="ARBA" id="ARBA00022989"/>
    </source>
</evidence>
<dbReference type="InterPro" id="IPR002067">
    <property type="entry name" value="MCP"/>
</dbReference>
<evidence type="ECO:0000256" key="6">
    <source>
        <dbReference type="ARBA" id="ARBA00022692"/>
    </source>
</evidence>
<sequence length="301" mass="32432">MSEDKKVNPLINLAAGGISGALSKTLTAPLEKVKLAIQNQDSDPRVISGEMKRYTGMGDAFKRHISELGPSSLWRGNFANCIRYVPTAAFNLAFKDNIKKMFPKYDKNKDFGKFAGTQIASGALAGGATNTLVYPLIYVRTVLGADLGKEKKFNGMADCIKKTVKANGFMSLYNGIGPSSIGIVVYRGAQFGIQDILKSFNPYQKDFTAVALASKFAVAQVAVSLSGIVAYPLDTLQRRMQIEASKPKEQQIYKGMGDCFSKILKKEGPGGFFKGALANILRGTGAALVLVMYDEIINAVG</sequence>
<dbReference type="PANTHER" id="PTHR45635">
    <property type="entry name" value="ADP,ATP CARRIER PROTEIN 1-RELATED-RELATED"/>
    <property type="match status" value="1"/>
</dbReference>
<dbReference type="PANTHER" id="PTHR45635:SF14">
    <property type="entry name" value="ADP_ATP TRANSLOCASE"/>
    <property type="match status" value="1"/>
</dbReference>
<feature type="repeat" description="Solcar" evidence="14">
    <location>
        <begin position="113"/>
        <end position="200"/>
    </location>
</feature>
<evidence type="ECO:0000256" key="15">
    <source>
        <dbReference type="RuleBase" id="RU000488"/>
    </source>
</evidence>
<evidence type="ECO:0000256" key="10">
    <source>
        <dbReference type="ARBA" id="ARBA00023128"/>
    </source>
</evidence>
<comment type="subcellular location">
    <subcellularLocation>
        <location evidence="16">Membrane</location>
        <topology evidence="16">Multi-pass membrane protein</topology>
    </subcellularLocation>
    <subcellularLocation>
        <location evidence="1">Mitochondrion inner membrane</location>
        <topology evidence="1">Multi-pass membrane protein</topology>
    </subcellularLocation>
</comment>
<keyword evidence="7" id="KW-0677">Repeat</keyword>
<keyword evidence="6 14" id="KW-0812">Transmembrane</keyword>
<dbReference type="GO" id="GO:1990544">
    <property type="term" value="P:mitochondrial ATP transmembrane transport"/>
    <property type="evidence" value="ECO:0007669"/>
    <property type="project" value="InterPro"/>
</dbReference>
<evidence type="ECO:0000256" key="8">
    <source>
        <dbReference type="ARBA" id="ARBA00022792"/>
    </source>
</evidence>
<organism evidence="17">
    <name type="scientific">Minchinia chitonis</name>
    <dbReference type="NCBI Taxonomy" id="262233"/>
    <lineage>
        <taxon>Eukaryota</taxon>
        <taxon>Sar</taxon>
        <taxon>Rhizaria</taxon>
        <taxon>Endomyxa</taxon>
        <taxon>Ascetosporea</taxon>
        <taxon>Haplosporida</taxon>
        <taxon>Haplosporidiidae</taxon>
        <taxon>Minchinia</taxon>
    </lineage>
</organism>
<evidence type="ECO:0000313" key="17">
    <source>
        <dbReference type="EMBL" id="CAD8555258.1"/>
    </source>
</evidence>
<feature type="repeat" description="Solcar" evidence="14">
    <location>
        <begin position="210"/>
        <end position="299"/>
    </location>
</feature>
<evidence type="ECO:0000256" key="7">
    <source>
        <dbReference type="ARBA" id="ARBA00022737"/>
    </source>
</evidence>
<dbReference type="GO" id="GO:0005743">
    <property type="term" value="C:mitochondrial inner membrane"/>
    <property type="evidence" value="ECO:0007669"/>
    <property type="project" value="UniProtKB-SubCell"/>
</dbReference>
<evidence type="ECO:0000256" key="13">
    <source>
        <dbReference type="ARBA" id="ARBA00045250"/>
    </source>
</evidence>
<keyword evidence="11 14" id="KW-0472">Membrane</keyword>
<dbReference type="GO" id="GO:0005471">
    <property type="term" value="F:ATP:ADP antiporter activity"/>
    <property type="evidence" value="ECO:0007669"/>
    <property type="project" value="UniProtKB-UniRule"/>
</dbReference>
<keyword evidence="9" id="KW-1133">Transmembrane helix</keyword>
<evidence type="ECO:0000256" key="11">
    <source>
        <dbReference type="ARBA" id="ARBA00023136"/>
    </source>
</evidence>
<keyword evidence="10" id="KW-0496">Mitochondrion</keyword>
<dbReference type="SUPFAM" id="SSF103506">
    <property type="entry name" value="Mitochondrial carrier"/>
    <property type="match status" value="1"/>
</dbReference>
<keyword evidence="8" id="KW-0999">Mitochondrion inner membrane</keyword>
<evidence type="ECO:0000256" key="5">
    <source>
        <dbReference type="ARBA" id="ARBA00022449"/>
    </source>
</evidence>
<dbReference type="PRINTS" id="PR00927">
    <property type="entry name" value="ADPTRNSLCASE"/>
</dbReference>
<keyword evidence="4 15" id="KW-0813">Transport</keyword>
<dbReference type="PRINTS" id="PR00926">
    <property type="entry name" value="MITOCARRIER"/>
</dbReference>
<dbReference type="PROSITE" id="PS50920">
    <property type="entry name" value="SOLCAR"/>
    <property type="match status" value="3"/>
</dbReference>
<comment type="similarity">
    <text evidence="2 15">Belongs to the mitochondrial carrier (TC 2.A.29) family.</text>
</comment>
<gene>
    <name evidence="17" type="ORF">MCHI0186_LOCUS201</name>
</gene>